<dbReference type="EMBL" id="AP005709">
    <property type="protein sequence ID" value="BAD17547.1"/>
    <property type="molecule type" value="Genomic_DNA"/>
</dbReference>
<evidence type="ECO:0000313" key="3">
    <source>
        <dbReference type="Proteomes" id="UP000000763"/>
    </source>
</evidence>
<sequence>MPTPEREGVSLSSAFRPNLASTACSRHAAASSTADTTALQPTYRPRAAVHLPAPARCP</sequence>
<dbReference type="Proteomes" id="UP000000763">
    <property type="component" value="Chromosome 9"/>
</dbReference>
<dbReference type="AlphaFoldDB" id="Q6YXA6"/>
<gene>
    <name evidence="2" type="primary">P0646B04.28</name>
</gene>
<proteinExistence type="predicted"/>
<name>Q6YXA6_ORYSJ</name>
<evidence type="ECO:0000313" key="2">
    <source>
        <dbReference type="EMBL" id="BAD17547.1"/>
    </source>
</evidence>
<accession>Q6YXA6</accession>
<organism evidence="2 3">
    <name type="scientific">Oryza sativa subsp. japonica</name>
    <name type="common">Rice</name>
    <dbReference type="NCBI Taxonomy" id="39947"/>
    <lineage>
        <taxon>Eukaryota</taxon>
        <taxon>Viridiplantae</taxon>
        <taxon>Streptophyta</taxon>
        <taxon>Embryophyta</taxon>
        <taxon>Tracheophyta</taxon>
        <taxon>Spermatophyta</taxon>
        <taxon>Magnoliopsida</taxon>
        <taxon>Liliopsida</taxon>
        <taxon>Poales</taxon>
        <taxon>Poaceae</taxon>
        <taxon>BOP clade</taxon>
        <taxon>Oryzoideae</taxon>
        <taxon>Oryzeae</taxon>
        <taxon>Oryzinae</taxon>
        <taxon>Oryza</taxon>
        <taxon>Oryza sativa</taxon>
    </lineage>
</organism>
<evidence type="ECO:0000256" key="1">
    <source>
        <dbReference type="SAM" id="MobiDB-lite"/>
    </source>
</evidence>
<reference evidence="3" key="2">
    <citation type="journal article" date="2008" name="Nucleic Acids Res.">
        <title>The rice annotation project database (RAP-DB): 2008 update.</title>
        <authorList>
            <consortium name="The rice annotation project (RAP)"/>
        </authorList>
    </citation>
    <scope>GENOME REANNOTATION</scope>
    <source>
        <strain evidence="3">cv. Nipponbare</strain>
    </source>
</reference>
<feature type="region of interest" description="Disordered" evidence="1">
    <location>
        <begin position="26"/>
        <end position="58"/>
    </location>
</feature>
<feature type="compositionally biased region" description="Low complexity" evidence="1">
    <location>
        <begin position="28"/>
        <end position="38"/>
    </location>
</feature>
<protein>
    <submittedName>
        <fullName evidence="2">Uncharacterized protein</fullName>
    </submittedName>
</protein>
<reference evidence="3" key="1">
    <citation type="journal article" date="2005" name="Nature">
        <title>The map-based sequence of the rice genome.</title>
        <authorList>
            <consortium name="International rice genome sequencing project (IRGSP)"/>
            <person name="Matsumoto T."/>
            <person name="Wu J."/>
            <person name="Kanamori H."/>
            <person name="Katayose Y."/>
            <person name="Fujisawa M."/>
            <person name="Namiki N."/>
            <person name="Mizuno H."/>
            <person name="Yamamoto K."/>
            <person name="Antonio B.A."/>
            <person name="Baba T."/>
            <person name="Sakata K."/>
            <person name="Nagamura Y."/>
            <person name="Aoki H."/>
            <person name="Arikawa K."/>
            <person name="Arita K."/>
            <person name="Bito T."/>
            <person name="Chiden Y."/>
            <person name="Fujitsuka N."/>
            <person name="Fukunaka R."/>
            <person name="Hamada M."/>
            <person name="Harada C."/>
            <person name="Hayashi A."/>
            <person name="Hijishita S."/>
            <person name="Honda M."/>
            <person name="Hosokawa S."/>
            <person name="Ichikawa Y."/>
            <person name="Idonuma A."/>
            <person name="Iijima M."/>
            <person name="Ikeda M."/>
            <person name="Ikeno M."/>
            <person name="Ito K."/>
            <person name="Ito S."/>
            <person name="Ito T."/>
            <person name="Ito Y."/>
            <person name="Ito Y."/>
            <person name="Iwabuchi A."/>
            <person name="Kamiya K."/>
            <person name="Karasawa W."/>
            <person name="Kurita K."/>
            <person name="Katagiri S."/>
            <person name="Kikuta A."/>
            <person name="Kobayashi H."/>
            <person name="Kobayashi N."/>
            <person name="Machita K."/>
            <person name="Maehara T."/>
            <person name="Masukawa M."/>
            <person name="Mizubayashi T."/>
            <person name="Mukai Y."/>
            <person name="Nagasaki H."/>
            <person name="Nagata Y."/>
            <person name="Naito S."/>
            <person name="Nakashima M."/>
            <person name="Nakama Y."/>
            <person name="Nakamichi Y."/>
            <person name="Nakamura M."/>
            <person name="Meguro A."/>
            <person name="Negishi M."/>
            <person name="Ohta I."/>
            <person name="Ohta T."/>
            <person name="Okamoto M."/>
            <person name="Ono N."/>
            <person name="Saji S."/>
            <person name="Sakaguchi M."/>
            <person name="Sakai K."/>
            <person name="Shibata M."/>
            <person name="Shimokawa T."/>
            <person name="Song J."/>
            <person name="Takazaki Y."/>
            <person name="Terasawa K."/>
            <person name="Tsugane M."/>
            <person name="Tsuji K."/>
            <person name="Ueda S."/>
            <person name="Waki K."/>
            <person name="Yamagata H."/>
            <person name="Yamamoto M."/>
            <person name="Yamamoto S."/>
            <person name="Yamane H."/>
            <person name="Yoshiki S."/>
            <person name="Yoshihara R."/>
            <person name="Yukawa K."/>
            <person name="Zhong H."/>
            <person name="Yano M."/>
            <person name="Yuan Q."/>
            <person name="Ouyang S."/>
            <person name="Liu J."/>
            <person name="Jones K.M."/>
            <person name="Gansberger K."/>
            <person name="Moffat K."/>
            <person name="Hill J."/>
            <person name="Bera J."/>
            <person name="Fadrosh D."/>
            <person name="Jin S."/>
            <person name="Johri S."/>
            <person name="Kim M."/>
            <person name="Overton L."/>
            <person name="Reardon M."/>
            <person name="Tsitrin T."/>
            <person name="Vuong H."/>
            <person name="Weaver B."/>
            <person name="Ciecko A."/>
            <person name="Tallon L."/>
            <person name="Jackson J."/>
            <person name="Pai G."/>
            <person name="Aken S.V."/>
            <person name="Utterback T."/>
            <person name="Reidmuller S."/>
            <person name="Feldblyum T."/>
            <person name="Hsiao J."/>
            <person name="Zismann V."/>
            <person name="Iobst S."/>
            <person name="de Vazeille A.R."/>
            <person name="Buell C.R."/>
            <person name="Ying K."/>
            <person name="Li Y."/>
            <person name="Lu T."/>
            <person name="Huang Y."/>
            <person name="Zhao Q."/>
            <person name="Feng Q."/>
            <person name="Zhang L."/>
            <person name="Zhu J."/>
            <person name="Weng Q."/>
            <person name="Mu J."/>
            <person name="Lu Y."/>
            <person name="Fan D."/>
            <person name="Liu Y."/>
            <person name="Guan J."/>
            <person name="Zhang Y."/>
            <person name="Yu S."/>
            <person name="Liu X."/>
            <person name="Zhang Y."/>
            <person name="Hong G."/>
            <person name="Han B."/>
            <person name="Choisne N."/>
            <person name="Demange N."/>
            <person name="Orjeda G."/>
            <person name="Samain S."/>
            <person name="Cattolico L."/>
            <person name="Pelletier E."/>
            <person name="Couloux A."/>
            <person name="Segurens B."/>
            <person name="Wincker P."/>
            <person name="D'Hont A."/>
            <person name="Scarpelli C."/>
            <person name="Weissenbach J."/>
            <person name="Salanoubat M."/>
            <person name="Quetier F."/>
            <person name="Yu Y."/>
            <person name="Kim H.R."/>
            <person name="Rambo T."/>
            <person name="Currie J."/>
            <person name="Collura K."/>
            <person name="Luo M."/>
            <person name="Yang T."/>
            <person name="Ammiraju J.S.S."/>
            <person name="Engler F."/>
            <person name="Soderlund C."/>
            <person name="Wing R.A."/>
            <person name="Palmer L.E."/>
            <person name="de la Bastide M."/>
            <person name="Spiegel L."/>
            <person name="Nascimento L."/>
            <person name="Zutavern T."/>
            <person name="O'Shaughnessy A."/>
            <person name="Dike S."/>
            <person name="Dedhia N."/>
            <person name="Preston R."/>
            <person name="Balija V."/>
            <person name="McCombie W.R."/>
            <person name="Chow T."/>
            <person name="Chen H."/>
            <person name="Chung M."/>
            <person name="Chen C."/>
            <person name="Shaw J."/>
            <person name="Wu H."/>
            <person name="Hsiao K."/>
            <person name="Chao Y."/>
            <person name="Chu M."/>
            <person name="Cheng C."/>
            <person name="Hour A."/>
            <person name="Lee P."/>
            <person name="Lin S."/>
            <person name="Lin Y."/>
            <person name="Liou J."/>
            <person name="Liu S."/>
            <person name="Hsing Y."/>
            <person name="Raghuvanshi S."/>
            <person name="Mohanty A."/>
            <person name="Bharti A.K."/>
            <person name="Gaur A."/>
            <person name="Gupta V."/>
            <person name="Kumar D."/>
            <person name="Ravi V."/>
            <person name="Vij S."/>
            <person name="Kapur A."/>
            <person name="Khurana P."/>
            <person name="Khurana P."/>
            <person name="Khurana J.P."/>
            <person name="Tyagi A.K."/>
            <person name="Gaikwad K."/>
            <person name="Singh A."/>
            <person name="Dalal V."/>
            <person name="Srivastava S."/>
            <person name="Dixit A."/>
            <person name="Pal A.K."/>
            <person name="Ghazi I.A."/>
            <person name="Yadav M."/>
            <person name="Pandit A."/>
            <person name="Bhargava A."/>
            <person name="Sureshbabu K."/>
            <person name="Batra K."/>
            <person name="Sharma T.R."/>
            <person name="Mohapatra T."/>
            <person name="Singh N.K."/>
            <person name="Messing J."/>
            <person name="Nelson A.B."/>
            <person name="Fuks G."/>
            <person name="Kavchok S."/>
            <person name="Keizer G."/>
            <person name="Linton E."/>
            <person name="Llaca V."/>
            <person name="Song R."/>
            <person name="Tanyolac B."/>
            <person name="Young S."/>
            <person name="Ho-Il K."/>
            <person name="Hahn J.H."/>
            <person name="Sangsakoo G."/>
            <person name="Vanavichit A."/>
            <person name="de Mattos Luiz.A.T."/>
            <person name="Zimmer P.D."/>
            <person name="Malone G."/>
            <person name="Dellagostin O."/>
            <person name="de Oliveira A.C."/>
            <person name="Bevan M."/>
            <person name="Bancroft I."/>
            <person name="Minx P."/>
            <person name="Cordum H."/>
            <person name="Wilson R."/>
            <person name="Cheng Z."/>
            <person name="Jin W."/>
            <person name="Jiang J."/>
            <person name="Leong S.A."/>
            <person name="Iwama H."/>
            <person name="Gojobori T."/>
            <person name="Itoh T."/>
            <person name="Niimura Y."/>
            <person name="Fujii Y."/>
            <person name="Habara T."/>
            <person name="Sakai H."/>
            <person name="Sato Y."/>
            <person name="Wilson G."/>
            <person name="Kumar K."/>
            <person name="McCouch S."/>
            <person name="Juretic N."/>
            <person name="Hoen D."/>
            <person name="Wright S."/>
            <person name="Bruskiewich R."/>
            <person name="Bureau T."/>
            <person name="Miyao A."/>
            <person name="Hirochika H."/>
            <person name="Nishikawa T."/>
            <person name="Kadowaki K."/>
            <person name="Sugiura M."/>
            <person name="Burr B."/>
            <person name="Sasaki T."/>
        </authorList>
    </citation>
    <scope>NUCLEOTIDE SEQUENCE [LARGE SCALE GENOMIC DNA]</scope>
    <source>
        <strain evidence="3">cv. Nipponbare</strain>
    </source>
</reference>